<evidence type="ECO:0000256" key="2">
    <source>
        <dbReference type="ARBA" id="ARBA00022679"/>
    </source>
</evidence>
<dbReference type="CDD" id="cd00831">
    <property type="entry name" value="CHS_like"/>
    <property type="match status" value="1"/>
</dbReference>
<reference evidence="7 8" key="1">
    <citation type="submission" date="2019-06" db="EMBL/GenBank/DDBJ databases">
        <title>Persicimonas caeni gen. nov., sp. nov., a predatory bacterium isolated from solar saltern.</title>
        <authorList>
            <person name="Wang S."/>
        </authorList>
    </citation>
    <scope>NUCLEOTIDE SEQUENCE [LARGE SCALE GENOMIC DNA]</scope>
    <source>
        <strain evidence="7 8">YN101</strain>
    </source>
</reference>
<keyword evidence="3" id="KW-0012">Acyltransferase</keyword>
<dbReference type="InterPro" id="IPR012328">
    <property type="entry name" value="Chalcone/stilbene_synt_C"/>
</dbReference>
<dbReference type="InterPro" id="IPR001099">
    <property type="entry name" value="Chalcone/stilbene_synt_N"/>
</dbReference>
<feature type="active site" description="Acyl-thioester intermediate" evidence="4">
    <location>
        <position position="150"/>
    </location>
</feature>
<dbReference type="GO" id="GO:0030639">
    <property type="term" value="P:polyketide biosynthetic process"/>
    <property type="evidence" value="ECO:0007669"/>
    <property type="project" value="TreeGrafter"/>
</dbReference>
<dbReference type="PIRSF" id="PIRSF000451">
    <property type="entry name" value="PKS_III"/>
    <property type="match status" value="1"/>
</dbReference>
<evidence type="ECO:0000313" key="8">
    <source>
        <dbReference type="Proteomes" id="UP000315995"/>
    </source>
</evidence>
<sequence>MTSPSKHTDAPAVAGVGVAFPPHRVDQAEARQALCALWDAHGVDYDGEWVDYFFDAVGVETRHLALAPHRYAEFRDFGTANNHFIEVASELGERAIADALEAAGVSSDDLDAIFFTTVTGVASPSIDAKIINKMKLPRTIQRTPMFGLGCVGGAAGVARMSEYLRAHPDHTAVLLSVELCSLTVERHETSIADYIAAALFADGAAAVVGVGADKANANGHDGARLVANHSAFYHDTEWVMGWEIDEHGFGLVLSGDLPEVIETELAAEVDAFLDGHNLGRADIRTWISHPGGPKVLQAIESALSLEDDELESAWRSLSQVGNMSSASVLHVLQQEIDRDMELPAVLMAMGPGFSAEFVLLG</sequence>
<comment type="similarity">
    <text evidence="1">Belongs to the thiolase-like superfamily. Chalcone/stilbene synthases family.</text>
</comment>
<evidence type="ECO:0000256" key="4">
    <source>
        <dbReference type="PIRSR" id="PIRSR000451-1"/>
    </source>
</evidence>
<dbReference type="Pfam" id="PF00195">
    <property type="entry name" value="Chal_sti_synt_N"/>
    <property type="match status" value="1"/>
</dbReference>
<dbReference type="GO" id="GO:0016747">
    <property type="term" value="F:acyltransferase activity, transferring groups other than amino-acyl groups"/>
    <property type="evidence" value="ECO:0007669"/>
    <property type="project" value="InterPro"/>
</dbReference>
<dbReference type="RefSeq" id="WP_141199345.1">
    <property type="nucleotide sequence ID" value="NZ_CP041186.1"/>
</dbReference>
<dbReference type="Gene3D" id="3.40.47.10">
    <property type="match status" value="2"/>
</dbReference>
<protein>
    <submittedName>
        <fullName evidence="7">Type III polyketide synthase</fullName>
    </submittedName>
</protein>
<evidence type="ECO:0000259" key="6">
    <source>
        <dbReference type="Pfam" id="PF02797"/>
    </source>
</evidence>
<dbReference type="SUPFAM" id="SSF53901">
    <property type="entry name" value="Thiolase-like"/>
    <property type="match status" value="2"/>
</dbReference>
<dbReference type="InterPro" id="IPR011141">
    <property type="entry name" value="Polyketide_synthase_type-III"/>
</dbReference>
<dbReference type="Pfam" id="PF02797">
    <property type="entry name" value="Chal_sti_synt_C"/>
    <property type="match status" value="1"/>
</dbReference>
<proteinExistence type="inferred from homology"/>
<dbReference type="PANTHER" id="PTHR11877">
    <property type="entry name" value="HYDROXYMETHYLGLUTARYL-COA SYNTHASE"/>
    <property type="match status" value="1"/>
</dbReference>
<dbReference type="PANTHER" id="PTHR11877:SF99">
    <property type="entry name" value="1,3,6,8-TETRAHYDROXYNAPHTHALENE SYNTHASE"/>
    <property type="match status" value="1"/>
</dbReference>
<dbReference type="AlphaFoldDB" id="A0A4Y6PX31"/>
<dbReference type="OrthoDB" id="9786288at2"/>
<accession>A0A5B8YD40</accession>
<dbReference type="Proteomes" id="UP000315995">
    <property type="component" value="Chromosome"/>
</dbReference>
<keyword evidence="2" id="KW-0808">Transferase</keyword>
<dbReference type="EMBL" id="CP041186">
    <property type="protein sequence ID" value="QDG52884.1"/>
    <property type="molecule type" value="Genomic_DNA"/>
</dbReference>
<feature type="domain" description="Chalcone/stilbene synthase C-terminal" evidence="6">
    <location>
        <begin position="227"/>
        <end position="359"/>
    </location>
</feature>
<name>A0A4Y6PX31_PERCE</name>
<gene>
    <name evidence="7" type="ORF">FIV42_19695</name>
</gene>
<feature type="domain" description="Chalcone/stilbene synthase N-terminal" evidence="5">
    <location>
        <begin position="16"/>
        <end position="213"/>
    </location>
</feature>
<dbReference type="InterPro" id="IPR016039">
    <property type="entry name" value="Thiolase-like"/>
</dbReference>
<evidence type="ECO:0000259" key="5">
    <source>
        <dbReference type="Pfam" id="PF00195"/>
    </source>
</evidence>
<evidence type="ECO:0000256" key="3">
    <source>
        <dbReference type="ARBA" id="ARBA00023315"/>
    </source>
</evidence>
<evidence type="ECO:0000313" key="7">
    <source>
        <dbReference type="EMBL" id="QDG52884.1"/>
    </source>
</evidence>
<organism evidence="7 8">
    <name type="scientific">Persicimonas caeni</name>
    <dbReference type="NCBI Taxonomy" id="2292766"/>
    <lineage>
        <taxon>Bacteria</taxon>
        <taxon>Deltaproteobacteria</taxon>
        <taxon>Bradymonadales</taxon>
        <taxon>Bradymonadaceae</taxon>
        <taxon>Persicimonas</taxon>
    </lineage>
</organism>
<keyword evidence="8" id="KW-1185">Reference proteome</keyword>
<accession>A0A4Y6PX31</accession>
<evidence type="ECO:0000256" key="1">
    <source>
        <dbReference type="ARBA" id="ARBA00005531"/>
    </source>
</evidence>